<evidence type="ECO:0000313" key="5">
    <source>
        <dbReference type="Proteomes" id="UP000766550"/>
    </source>
</evidence>
<feature type="region of interest" description="Disordered" evidence="1">
    <location>
        <begin position="56"/>
        <end position="127"/>
    </location>
</feature>
<dbReference type="Gene3D" id="3.90.820.10">
    <property type="entry name" value="Structural Genomics, Unknown Function 30-nov-00 1gh9 Mol_id"/>
    <property type="match status" value="1"/>
</dbReference>
<dbReference type="AlphaFoldDB" id="A0A8J7Y5V7"/>
<evidence type="ECO:0000259" key="3">
    <source>
        <dbReference type="Pfam" id="PF22798"/>
    </source>
</evidence>
<dbReference type="Pfam" id="PF19134">
    <property type="entry name" value="DUF5817"/>
    <property type="match status" value="1"/>
</dbReference>
<evidence type="ECO:0000313" key="4">
    <source>
        <dbReference type="EMBL" id="MBV0925115.1"/>
    </source>
</evidence>
<proteinExistence type="predicted"/>
<keyword evidence="5" id="KW-1185">Reference proteome</keyword>
<dbReference type="Pfam" id="PF22798">
    <property type="entry name" value="DUF5817_CT"/>
    <property type="match status" value="1"/>
</dbReference>
<dbReference type="InterPro" id="IPR053849">
    <property type="entry name" value="DUF5817_C"/>
</dbReference>
<reference evidence="4 5" key="1">
    <citation type="submission" date="2021-06" db="EMBL/GenBank/DDBJ databases">
        <title>New haloarchaea isolates fom saline soil.</title>
        <authorList>
            <person name="Duran-Viseras A."/>
            <person name="Sanchez-Porro C.S."/>
            <person name="Ventosa A."/>
        </authorList>
    </citation>
    <scope>NUCLEOTIDE SEQUENCE [LARGE SCALE GENOMIC DNA]</scope>
    <source>
        <strain evidence="4 5">JCM 183640</strain>
    </source>
</reference>
<gene>
    <name evidence="4" type="ORF">KTS45_13000</name>
</gene>
<evidence type="ECO:0000256" key="1">
    <source>
        <dbReference type="SAM" id="MobiDB-lite"/>
    </source>
</evidence>
<name>A0A8J7Y5V7_9EURY</name>
<protein>
    <submittedName>
        <fullName evidence="4">Replication protein H</fullName>
    </submittedName>
</protein>
<dbReference type="EMBL" id="JAHQXF010000002">
    <property type="protein sequence ID" value="MBV0925115.1"/>
    <property type="molecule type" value="Genomic_DNA"/>
</dbReference>
<dbReference type="Proteomes" id="UP000766550">
    <property type="component" value="Unassembled WGS sequence"/>
</dbReference>
<dbReference type="InterPro" id="IPR043855">
    <property type="entry name" value="DUF5817"/>
</dbReference>
<feature type="domain" description="DUF5817" evidence="3">
    <location>
        <begin position="120"/>
        <end position="173"/>
    </location>
</feature>
<evidence type="ECO:0000259" key="2">
    <source>
        <dbReference type="Pfam" id="PF19134"/>
    </source>
</evidence>
<sequence>MYAVVGCSECSALWVVEGRPETTQCPRCGKRRQHAKRRKFVETDDEAHAREVRASMLANRQGHGDDFAELDSYAEMERQAEESGVDDETYLEASGVDSERVAAAGERAERGTTSGSSRKETVLSALRELDSPTEDEVVAYAAERDVPADYTRDALAKLARAGEVSESRGAYRLL</sequence>
<dbReference type="RefSeq" id="WP_162317954.1">
    <property type="nucleotide sequence ID" value="NZ_JAHQXF010000002.1"/>
</dbReference>
<comment type="caution">
    <text evidence="4">The sequence shown here is derived from an EMBL/GenBank/DDBJ whole genome shotgun (WGS) entry which is preliminary data.</text>
</comment>
<organism evidence="4 5">
    <name type="scientific">Haloarcula limicola</name>
    <dbReference type="NCBI Taxonomy" id="1429915"/>
    <lineage>
        <taxon>Archaea</taxon>
        <taxon>Methanobacteriati</taxon>
        <taxon>Methanobacteriota</taxon>
        <taxon>Stenosarchaea group</taxon>
        <taxon>Halobacteria</taxon>
        <taxon>Halobacteriales</taxon>
        <taxon>Haloarculaceae</taxon>
        <taxon>Haloarcula</taxon>
    </lineage>
</organism>
<dbReference type="OrthoDB" id="142616at2157"/>
<feature type="domain" description="DUF5817" evidence="2">
    <location>
        <begin position="2"/>
        <end position="58"/>
    </location>
</feature>
<accession>A0A8J7Y5V7</accession>